<evidence type="ECO:0000256" key="2">
    <source>
        <dbReference type="ARBA" id="ARBA00010139"/>
    </source>
</evidence>
<reference evidence="6" key="1">
    <citation type="journal article" date="2019" name="Beilstein J. Org. Chem.">
        <title>Nanangenines: drimane sesquiterpenoids as the dominant metabolite cohort of a novel Australian fungus, Aspergillus nanangensis.</title>
        <authorList>
            <person name="Lacey H.J."/>
            <person name="Gilchrist C.L.M."/>
            <person name="Crombie A."/>
            <person name="Kalaitzis J.A."/>
            <person name="Vuong D."/>
            <person name="Rutledge P.J."/>
            <person name="Turner P."/>
            <person name="Pitt J.I."/>
            <person name="Lacey E."/>
            <person name="Chooi Y.H."/>
            <person name="Piggott A.M."/>
        </authorList>
    </citation>
    <scope>NUCLEOTIDE SEQUENCE</scope>
    <source>
        <strain evidence="6">MST-FP2251</strain>
    </source>
</reference>
<evidence type="ECO:0000313" key="6">
    <source>
        <dbReference type="EMBL" id="KAF9892054.1"/>
    </source>
</evidence>
<dbReference type="GO" id="GO:0050660">
    <property type="term" value="F:flavin adenine dinucleotide binding"/>
    <property type="evidence" value="ECO:0007669"/>
    <property type="project" value="InterPro"/>
</dbReference>
<dbReference type="AlphaFoldDB" id="A0AAD4CST7"/>
<organism evidence="6 7">
    <name type="scientific">Aspergillus nanangensis</name>
    <dbReference type="NCBI Taxonomy" id="2582783"/>
    <lineage>
        <taxon>Eukaryota</taxon>
        <taxon>Fungi</taxon>
        <taxon>Dikarya</taxon>
        <taxon>Ascomycota</taxon>
        <taxon>Pezizomycotina</taxon>
        <taxon>Eurotiomycetes</taxon>
        <taxon>Eurotiomycetidae</taxon>
        <taxon>Eurotiales</taxon>
        <taxon>Aspergillaceae</taxon>
        <taxon>Aspergillus</taxon>
        <taxon>Aspergillus subgen. Circumdati</taxon>
    </lineage>
</organism>
<dbReference type="Pfam" id="PF00743">
    <property type="entry name" value="FMO-like"/>
    <property type="match status" value="1"/>
</dbReference>
<keyword evidence="5" id="KW-0560">Oxidoreductase</keyword>
<proteinExistence type="inferred from homology"/>
<protein>
    <recommendedName>
        <fullName evidence="8">Flavin-binding monooxygenase</fullName>
    </recommendedName>
</protein>
<keyword evidence="3" id="KW-0285">Flavoprotein</keyword>
<dbReference type="GO" id="GO:0050661">
    <property type="term" value="F:NADP binding"/>
    <property type="evidence" value="ECO:0007669"/>
    <property type="project" value="InterPro"/>
</dbReference>
<evidence type="ECO:0000256" key="5">
    <source>
        <dbReference type="ARBA" id="ARBA00023002"/>
    </source>
</evidence>
<dbReference type="PANTHER" id="PTHR42877">
    <property type="entry name" value="L-ORNITHINE N(5)-MONOOXYGENASE-RELATED"/>
    <property type="match status" value="1"/>
</dbReference>
<dbReference type="InterPro" id="IPR036188">
    <property type="entry name" value="FAD/NAD-bd_sf"/>
</dbReference>
<dbReference type="SUPFAM" id="SSF51905">
    <property type="entry name" value="FAD/NAD(P)-binding domain"/>
    <property type="match status" value="1"/>
</dbReference>
<dbReference type="PANTHER" id="PTHR42877:SF11">
    <property type="entry name" value="MONOOXYGENASE, PUTATIVE (AFU_ORTHOLOGUE AFUA_6G13790)-RELATED"/>
    <property type="match status" value="1"/>
</dbReference>
<comment type="caution">
    <text evidence="6">The sequence shown here is derived from an EMBL/GenBank/DDBJ whole genome shotgun (WGS) entry which is preliminary data.</text>
</comment>
<keyword evidence="4" id="KW-0274">FAD</keyword>
<comment type="cofactor">
    <cofactor evidence="1">
        <name>FAD</name>
        <dbReference type="ChEBI" id="CHEBI:57692"/>
    </cofactor>
</comment>
<reference evidence="6" key="2">
    <citation type="submission" date="2020-02" db="EMBL/GenBank/DDBJ databases">
        <authorList>
            <person name="Gilchrist C.L.M."/>
            <person name="Chooi Y.-H."/>
        </authorList>
    </citation>
    <scope>NUCLEOTIDE SEQUENCE</scope>
    <source>
        <strain evidence="6">MST-FP2251</strain>
    </source>
</reference>
<sequence length="568" mass="63936">MTCRDQHLSHDEWTFDPDQPGFAPRKLRVVCIGAGFSGLSLTHLLKHQTPMDFVDFTVYDKNHDIGGTWLENVYPGVGWALGAKKGSWEDSDVPAPSYVFPFEPNPDWSKFYVGGAEIQEYVLRTAEKYGLREKIVLNTKIIKSVWDETRGKWKLQLQQGDRMIEDEADILVNGTGVLSGGKWPDIAGLDSFKGKLVHSSRWDPEYDCEGQRIAVLGNGSSALQIVPALQPKAAKLVNYIRHPTWVSVNFTPELTRDGQGTNFEYTEEEKQRFRDDPKSFIEYLKKVEHAINGVFQAMQSGSEQNKTLHSIVDSVMRARLANRPDLIEKLIPDYEIGCRRLSPGDGYLEALQMENVRPCFSNITRITPTGIATDDGEEEFDVIVCATGFNVGYTPPWEMVGRAGRRLDVEWAETPEAYFATCAAGMPNYFIFTGPNAPVGQASVPRILYWMAEYIGQWIGKIAEEGIKSAVVKDQTVRDFNIYAQQGLKRSVWSKGCQAWYKRKTADGSDNVVTVLYPGSCLHYKAFLEKIRGEHFDIEYQTSNMFGFLGNGQLALESAKDADLAFYM</sequence>
<evidence type="ECO:0000256" key="1">
    <source>
        <dbReference type="ARBA" id="ARBA00001974"/>
    </source>
</evidence>
<name>A0AAD4CST7_ASPNN</name>
<evidence type="ECO:0008006" key="8">
    <source>
        <dbReference type="Google" id="ProtNLM"/>
    </source>
</evidence>
<dbReference type="Gene3D" id="3.50.50.60">
    <property type="entry name" value="FAD/NAD(P)-binding domain"/>
    <property type="match status" value="2"/>
</dbReference>
<dbReference type="InterPro" id="IPR020946">
    <property type="entry name" value="Flavin_mOase-like"/>
</dbReference>
<keyword evidence="7" id="KW-1185">Reference proteome</keyword>
<dbReference type="Proteomes" id="UP001194746">
    <property type="component" value="Unassembled WGS sequence"/>
</dbReference>
<accession>A0AAD4CST7</accession>
<comment type="similarity">
    <text evidence="2">Belongs to the FAD-binding monooxygenase family.</text>
</comment>
<evidence type="ECO:0000313" key="7">
    <source>
        <dbReference type="Proteomes" id="UP001194746"/>
    </source>
</evidence>
<evidence type="ECO:0000256" key="4">
    <source>
        <dbReference type="ARBA" id="ARBA00022827"/>
    </source>
</evidence>
<dbReference type="EMBL" id="VCAU01000014">
    <property type="protein sequence ID" value="KAF9892054.1"/>
    <property type="molecule type" value="Genomic_DNA"/>
</dbReference>
<dbReference type="InterPro" id="IPR051209">
    <property type="entry name" value="FAD-bind_Monooxygenase_sf"/>
</dbReference>
<dbReference type="GO" id="GO:0004499">
    <property type="term" value="F:N,N-dimethylaniline monooxygenase activity"/>
    <property type="evidence" value="ECO:0007669"/>
    <property type="project" value="InterPro"/>
</dbReference>
<gene>
    <name evidence="6" type="ORF">FE257_002460</name>
</gene>
<evidence type="ECO:0000256" key="3">
    <source>
        <dbReference type="ARBA" id="ARBA00022630"/>
    </source>
</evidence>